<dbReference type="PIRSF" id="PIRSF002741">
    <property type="entry name" value="MppA"/>
    <property type="match status" value="1"/>
</dbReference>
<accession>A0ABW2Q673</accession>
<dbReference type="PANTHER" id="PTHR30290">
    <property type="entry name" value="PERIPLASMIC BINDING COMPONENT OF ABC TRANSPORTER"/>
    <property type="match status" value="1"/>
</dbReference>
<dbReference type="Gene3D" id="3.90.76.10">
    <property type="entry name" value="Dipeptide-binding Protein, Domain 1"/>
    <property type="match status" value="1"/>
</dbReference>
<dbReference type="RefSeq" id="WP_382392871.1">
    <property type="nucleotide sequence ID" value="NZ_JBHTCQ010000001.1"/>
</dbReference>
<dbReference type="Gene3D" id="3.10.105.10">
    <property type="entry name" value="Dipeptide-binding Protein, Domain 3"/>
    <property type="match status" value="1"/>
</dbReference>
<feature type="signal peptide" evidence="1">
    <location>
        <begin position="1"/>
        <end position="21"/>
    </location>
</feature>
<dbReference type="PANTHER" id="PTHR30290:SF83">
    <property type="entry name" value="ABC TRANSPORTER SUBSTRATE-BINDING PROTEIN"/>
    <property type="match status" value="1"/>
</dbReference>
<feature type="chain" id="PRO_5046911675" evidence="1">
    <location>
        <begin position="22"/>
        <end position="539"/>
    </location>
</feature>
<dbReference type="Proteomes" id="UP001596455">
    <property type="component" value="Unassembled WGS sequence"/>
</dbReference>
<evidence type="ECO:0000256" key="1">
    <source>
        <dbReference type="SAM" id="SignalP"/>
    </source>
</evidence>
<keyword evidence="4" id="KW-1185">Reference proteome</keyword>
<dbReference type="Pfam" id="PF00496">
    <property type="entry name" value="SBP_bac_5"/>
    <property type="match status" value="1"/>
</dbReference>
<evidence type="ECO:0000313" key="4">
    <source>
        <dbReference type="Proteomes" id="UP001596455"/>
    </source>
</evidence>
<keyword evidence="1" id="KW-0732">Signal</keyword>
<dbReference type="EMBL" id="JBHTCQ010000001">
    <property type="protein sequence ID" value="MFC7404974.1"/>
    <property type="molecule type" value="Genomic_DNA"/>
</dbReference>
<dbReference type="SUPFAM" id="SSF53850">
    <property type="entry name" value="Periplasmic binding protein-like II"/>
    <property type="match status" value="1"/>
</dbReference>
<reference evidence="4" key="1">
    <citation type="journal article" date="2019" name="Int. J. Syst. Evol. Microbiol.">
        <title>The Global Catalogue of Microorganisms (GCM) 10K type strain sequencing project: providing services to taxonomists for standard genome sequencing and annotation.</title>
        <authorList>
            <consortium name="The Broad Institute Genomics Platform"/>
            <consortium name="The Broad Institute Genome Sequencing Center for Infectious Disease"/>
            <person name="Wu L."/>
            <person name="Ma J."/>
        </authorList>
    </citation>
    <scope>NUCLEOTIDE SEQUENCE [LARGE SCALE GENOMIC DNA]</scope>
    <source>
        <strain evidence="4">JCM 1490</strain>
    </source>
</reference>
<proteinExistence type="predicted"/>
<dbReference type="PROSITE" id="PS51257">
    <property type="entry name" value="PROKAR_LIPOPROTEIN"/>
    <property type="match status" value="1"/>
</dbReference>
<dbReference type="InterPro" id="IPR039424">
    <property type="entry name" value="SBP_5"/>
</dbReference>
<feature type="domain" description="Solute-binding protein family 5" evidence="2">
    <location>
        <begin position="81"/>
        <end position="460"/>
    </location>
</feature>
<evidence type="ECO:0000313" key="3">
    <source>
        <dbReference type="EMBL" id="MFC7404974.1"/>
    </source>
</evidence>
<organism evidence="3 4">
    <name type="scientific">Georgenia alba</name>
    <dbReference type="NCBI Taxonomy" id="2233858"/>
    <lineage>
        <taxon>Bacteria</taxon>
        <taxon>Bacillati</taxon>
        <taxon>Actinomycetota</taxon>
        <taxon>Actinomycetes</taxon>
        <taxon>Micrococcales</taxon>
        <taxon>Bogoriellaceae</taxon>
        <taxon>Georgenia</taxon>
    </lineage>
</organism>
<dbReference type="InterPro" id="IPR030678">
    <property type="entry name" value="Peptide/Ni-bd"/>
</dbReference>
<dbReference type="InterPro" id="IPR000914">
    <property type="entry name" value="SBP_5_dom"/>
</dbReference>
<protein>
    <submittedName>
        <fullName evidence="3">ABC transporter substrate-binding protein</fullName>
    </submittedName>
</protein>
<evidence type="ECO:0000259" key="2">
    <source>
        <dbReference type="Pfam" id="PF00496"/>
    </source>
</evidence>
<gene>
    <name evidence="3" type="ORF">ACFQQL_07620</name>
</gene>
<name>A0ABW2Q673_9MICO</name>
<comment type="caution">
    <text evidence="3">The sequence shown here is derived from an EMBL/GenBank/DDBJ whole genome shotgun (WGS) entry which is preliminary data.</text>
</comment>
<dbReference type="CDD" id="cd00995">
    <property type="entry name" value="PBP2_NikA_DppA_OppA_like"/>
    <property type="match status" value="1"/>
</dbReference>
<sequence length="539" mass="59025">MKSRRMAGIAASALAGSLVLAACGGGSGGGGDEGGGGEAIITVNTTEPQHPLVPTNTNETGGGKVLDQLFDGLVSYDTNGEPYNQVAESIETEDNQTYTITIKEGWTFHDGSPVTASSFVDAWNYGALLSNEQASSYFFESIEGFSYDEDSELTGLEVVDDHTFTVTLKQPESDFPVRLGYSAFYPLPESAFEDMEAFGENPIGNGPYMMDGEGAWEHNTRIRLVTNPEYAGDRVPQNDGIEFLMYDNEDAQYNDLLGGNIDIVDNLPASSFESYEADLGDRATNQPSALTQVINVPEYLPQFSGEAGLLRRQAISMAFDREQITETLFNGTRTPASDFTSPVIDGWTEDVPGNEVLEYDPDRAAELWAEAEAIEPWGDEPLYIATNTDSDHQPWVEAVCNQIIENLEIGCEMDGYATFQEFTDARDAEEIRGIFRGGWQADYPALNNFLAPIYFTNAGSNDAGYSSEEFDSLVTEANGAETIEEANEILLEAQGVLFRDLPGIPLWYQNVVGGHSERVENVEFDWKSVPVLYQVTVVE</sequence>
<dbReference type="Gene3D" id="3.40.190.10">
    <property type="entry name" value="Periplasmic binding protein-like II"/>
    <property type="match status" value="1"/>
</dbReference>